<comment type="caution">
    <text evidence="1">The sequence shown here is derived from an EMBL/GenBank/DDBJ whole genome shotgun (WGS) entry which is preliminary data.</text>
</comment>
<dbReference type="Proteomes" id="UP000270216">
    <property type="component" value="Unassembled WGS sequence"/>
</dbReference>
<organism evidence="1 2">
    <name type="scientific">Pandoraea apista</name>
    <dbReference type="NCBI Taxonomy" id="93218"/>
    <lineage>
        <taxon>Bacteria</taxon>
        <taxon>Pseudomonadati</taxon>
        <taxon>Pseudomonadota</taxon>
        <taxon>Betaproteobacteria</taxon>
        <taxon>Burkholderiales</taxon>
        <taxon>Burkholderiaceae</taxon>
        <taxon>Pandoraea</taxon>
    </lineage>
</organism>
<dbReference type="EMBL" id="RWHX01000036">
    <property type="protein sequence ID" value="RSK77859.1"/>
    <property type="molecule type" value="Genomic_DNA"/>
</dbReference>
<evidence type="ECO:0000313" key="1">
    <source>
        <dbReference type="EMBL" id="RSK77859.1"/>
    </source>
</evidence>
<reference evidence="1 2" key="1">
    <citation type="submission" date="2018-12" db="EMBL/GenBank/DDBJ databases">
        <title>Whole genome sequence of a Pandoraea apista isolate from a patient with cystic fibrosis.</title>
        <authorList>
            <person name="Kenna D.T."/>
            <person name="Turton J.F."/>
        </authorList>
    </citation>
    <scope>NUCLEOTIDE SEQUENCE [LARGE SCALE GENOMIC DNA]</scope>
    <source>
        <strain evidence="1 2">Pa13324</strain>
    </source>
</reference>
<sequence length="118" mass="12955">MRAGTLNRRVRIERREQGHDDLGQPVDSWIPIAPPLCCNVLMQTGKEAIASDSEVGVASASIRIRFRTDIDEGMRAVLLKYVDGRPVDEVVFNIGKPLPDFAGRDYTDLPCTTGANNG</sequence>
<accession>A0ABX9ZLQ7</accession>
<keyword evidence="2" id="KW-1185">Reference proteome</keyword>
<dbReference type="InterPro" id="IPR038666">
    <property type="entry name" value="SSP1_head-tail_sf"/>
</dbReference>
<dbReference type="Gene3D" id="2.40.10.270">
    <property type="entry name" value="Bacteriophage SPP1 head-tail adaptor protein"/>
    <property type="match status" value="1"/>
</dbReference>
<protein>
    <submittedName>
        <fullName evidence="1">Head-tail adaptor protein</fullName>
    </submittedName>
</protein>
<dbReference type="Pfam" id="PF05521">
    <property type="entry name" value="Phage_HCP"/>
    <property type="match status" value="1"/>
</dbReference>
<dbReference type="RefSeq" id="WP_125899264.1">
    <property type="nucleotide sequence ID" value="NZ_RWHX01000036.1"/>
</dbReference>
<dbReference type="InterPro" id="IPR008767">
    <property type="entry name" value="Phage_SPP1_head-tail_adaptor"/>
</dbReference>
<evidence type="ECO:0000313" key="2">
    <source>
        <dbReference type="Proteomes" id="UP000270216"/>
    </source>
</evidence>
<dbReference type="NCBIfam" id="TIGR01563">
    <property type="entry name" value="gp16_SPP1"/>
    <property type="match status" value="1"/>
</dbReference>
<name>A0ABX9ZLQ7_9BURK</name>
<proteinExistence type="predicted"/>
<gene>
    <name evidence="1" type="ORF">EJE83_17880</name>
</gene>